<evidence type="ECO:0000313" key="2">
    <source>
        <dbReference type="Proteomes" id="UP000001064"/>
    </source>
</evidence>
<gene>
    <name evidence="1" type="ORF">DICPUDRAFT_155420</name>
</gene>
<dbReference type="InParanoid" id="F0ZTZ0"/>
<dbReference type="KEGG" id="dpp:DICPUDRAFT_155420"/>
<dbReference type="VEuPathDB" id="AmoebaDB:DICPUDRAFT_155420"/>
<proteinExistence type="predicted"/>
<dbReference type="GeneID" id="10508667"/>
<accession>F0ZTZ0</accession>
<dbReference type="EMBL" id="GL871185">
    <property type="protein sequence ID" value="EGC32586.1"/>
    <property type="molecule type" value="Genomic_DNA"/>
</dbReference>
<name>F0ZTZ0_DICPU</name>
<evidence type="ECO:0000313" key="1">
    <source>
        <dbReference type="EMBL" id="EGC32586.1"/>
    </source>
</evidence>
<sequence length="178" mass="20047">MDLILPLSTHLNLGPLKSNTINLDECTINIESIIYTADQHVLLNKFSICNKTIDPSKYLKLDLWLSHIGSIKLNDEIISAISLVPTNSTNPATIPITLPTTLPTIEINKSFENKCSHLLKNLIIQIQSHLNYNLKQTCNINFINNENLNSTIKNLMKKKLLSLHLSARTKYAPETNQC</sequence>
<keyword evidence="2" id="KW-1185">Reference proteome</keyword>
<protein>
    <submittedName>
        <fullName evidence="1">Uncharacterized protein</fullName>
    </submittedName>
</protein>
<organism evidence="1 2">
    <name type="scientific">Dictyostelium purpureum</name>
    <name type="common">Slime mold</name>
    <dbReference type="NCBI Taxonomy" id="5786"/>
    <lineage>
        <taxon>Eukaryota</taxon>
        <taxon>Amoebozoa</taxon>
        <taxon>Evosea</taxon>
        <taxon>Eumycetozoa</taxon>
        <taxon>Dictyostelia</taxon>
        <taxon>Dictyosteliales</taxon>
        <taxon>Dictyosteliaceae</taxon>
        <taxon>Dictyostelium</taxon>
    </lineage>
</organism>
<reference evidence="2" key="1">
    <citation type="journal article" date="2011" name="Genome Biol.">
        <title>Comparative genomics of the social amoebae Dictyostelium discoideum and Dictyostelium purpureum.</title>
        <authorList>
            <consortium name="US DOE Joint Genome Institute (JGI-PGF)"/>
            <person name="Sucgang R."/>
            <person name="Kuo A."/>
            <person name="Tian X."/>
            <person name="Salerno W."/>
            <person name="Parikh A."/>
            <person name="Feasley C.L."/>
            <person name="Dalin E."/>
            <person name="Tu H."/>
            <person name="Huang E."/>
            <person name="Barry K."/>
            <person name="Lindquist E."/>
            <person name="Shapiro H."/>
            <person name="Bruce D."/>
            <person name="Schmutz J."/>
            <person name="Salamov A."/>
            <person name="Fey P."/>
            <person name="Gaudet P."/>
            <person name="Anjard C."/>
            <person name="Babu M.M."/>
            <person name="Basu S."/>
            <person name="Bushmanova Y."/>
            <person name="van der Wel H."/>
            <person name="Katoh-Kurasawa M."/>
            <person name="Dinh C."/>
            <person name="Coutinho P.M."/>
            <person name="Saito T."/>
            <person name="Elias M."/>
            <person name="Schaap P."/>
            <person name="Kay R.R."/>
            <person name="Henrissat B."/>
            <person name="Eichinger L."/>
            <person name="Rivero F."/>
            <person name="Putnam N.H."/>
            <person name="West C.M."/>
            <person name="Loomis W.F."/>
            <person name="Chisholm R.L."/>
            <person name="Shaulsky G."/>
            <person name="Strassmann J.E."/>
            <person name="Queller D.C."/>
            <person name="Kuspa A."/>
            <person name="Grigoriev I.V."/>
        </authorList>
    </citation>
    <scope>NUCLEOTIDE SEQUENCE [LARGE SCALE GENOMIC DNA]</scope>
    <source>
        <strain evidence="2">QSDP1</strain>
    </source>
</reference>
<dbReference type="Proteomes" id="UP000001064">
    <property type="component" value="Unassembled WGS sequence"/>
</dbReference>
<dbReference type="AlphaFoldDB" id="F0ZTZ0"/>
<dbReference type="RefSeq" id="XP_003290877.1">
    <property type="nucleotide sequence ID" value="XM_003290829.1"/>
</dbReference>